<evidence type="ECO:0000256" key="6">
    <source>
        <dbReference type="ARBA" id="ARBA00022741"/>
    </source>
</evidence>
<evidence type="ECO:0000256" key="8">
    <source>
        <dbReference type="ARBA" id="ARBA00022840"/>
    </source>
</evidence>
<feature type="domain" description="Histidine kinase" evidence="11">
    <location>
        <begin position="213"/>
        <end position="431"/>
    </location>
</feature>
<evidence type="ECO:0000313" key="13">
    <source>
        <dbReference type="Proteomes" id="UP001387364"/>
    </source>
</evidence>
<keyword evidence="7" id="KW-0418">Kinase</keyword>
<comment type="subcellular location">
    <subcellularLocation>
        <location evidence="2">Membrane</location>
    </subcellularLocation>
</comment>
<dbReference type="Proteomes" id="UP001387364">
    <property type="component" value="Chromosome"/>
</dbReference>
<evidence type="ECO:0000256" key="2">
    <source>
        <dbReference type="ARBA" id="ARBA00004370"/>
    </source>
</evidence>
<gene>
    <name evidence="12" type="ORF">WDJ61_09275</name>
</gene>
<dbReference type="RefSeq" id="WP_338748999.1">
    <property type="nucleotide sequence ID" value="NZ_CP147404.1"/>
</dbReference>
<evidence type="ECO:0000256" key="4">
    <source>
        <dbReference type="ARBA" id="ARBA00022553"/>
    </source>
</evidence>
<dbReference type="PANTHER" id="PTHR45453">
    <property type="entry name" value="PHOSPHATE REGULON SENSOR PROTEIN PHOR"/>
    <property type="match status" value="1"/>
</dbReference>
<evidence type="ECO:0000256" key="3">
    <source>
        <dbReference type="ARBA" id="ARBA00012438"/>
    </source>
</evidence>
<dbReference type="GO" id="GO:0005524">
    <property type="term" value="F:ATP binding"/>
    <property type="evidence" value="ECO:0007669"/>
    <property type="project" value="UniProtKB-KW"/>
</dbReference>
<dbReference type="PROSITE" id="PS50109">
    <property type="entry name" value="HIS_KIN"/>
    <property type="match status" value="1"/>
</dbReference>
<accession>A0ABZ2N2I4</accession>
<evidence type="ECO:0000256" key="10">
    <source>
        <dbReference type="SAM" id="Phobius"/>
    </source>
</evidence>
<dbReference type="Gene3D" id="1.10.287.130">
    <property type="match status" value="1"/>
</dbReference>
<keyword evidence="10" id="KW-0472">Membrane</keyword>
<dbReference type="InterPro" id="IPR036097">
    <property type="entry name" value="HisK_dim/P_sf"/>
</dbReference>
<dbReference type="InterPro" id="IPR036890">
    <property type="entry name" value="HATPase_C_sf"/>
</dbReference>
<keyword evidence="5" id="KW-0808">Transferase</keyword>
<keyword evidence="8 12" id="KW-0067">ATP-binding</keyword>
<feature type="transmembrane region" description="Helical" evidence="10">
    <location>
        <begin position="170"/>
        <end position="193"/>
    </location>
</feature>
<dbReference type="SUPFAM" id="SSF47384">
    <property type="entry name" value="Homodimeric domain of signal transducing histidine kinase"/>
    <property type="match status" value="1"/>
</dbReference>
<dbReference type="InterPro" id="IPR003594">
    <property type="entry name" value="HATPase_dom"/>
</dbReference>
<dbReference type="Pfam" id="PF02518">
    <property type="entry name" value="HATPase_c"/>
    <property type="match status" value="1"/>
</dbReference>
<name>A0ABZ2N2I4_9BACI</name>
<keyword evidence="9" id="KW-0902">Two-component regulatory system</keyword>
<dbReference type="InterPro" id="IPR003661">
    <property type="entry name" value="HisK_dim/P_dom"/>
</dbReference>
<dbReference type="PANTHER" id="PTHR45453:SF1">
    <property type="entry name" value="PHOSPHATE REGULON SENSOR PROTEIN PHOR"/>
    <property type="match status" value="1"/>
</dbReference>
<evidence type="ECO:0000313" key="12">
    <source>
        <dbReference type="EMBL" id="WXB91477.1"/>
    </source>
</evidence>
<evidence type="ECO:0000259" key="11">
    <source>
        <dbReference type="PROSITE" id="PS50109"/>
    </source>
</evidence>
<evidence type="ECO:0000256" key="9">
    <source>
        <dbReference type="ARBA" id="ARBA00023012"/>
    </source>
</evidence>
<dbReference type="SMART" id="SM00388">
    <property type="entry name" value="HisKA"/>
    <property type="match status" value="1"/>
</dbReference>
<keyword evidence="4" id="KW-0597">Phosphoprotein</keyword>
<dbReference type="PRINTS" id="PR00344">
    <property type="entry name" value="BCTRLSENSOR"/>
</dbReference>
<dbReference type="InterPro" id="IPR004358">
    <property type="entry name" value="Sig_transdc_His_kin-like_C"/>
</dbReference>
<protein>
    <recommendedName>
        <fullName evidence="3">histidine kinase</fullName>
        <ecNumber evidence="3">2.7.13.3</ecNumber>
    </recommendedName>
</protein>
<proteinExistence type="predicted"/>
<dbReference type="EC" id="2.7.13.3" evidence="3"/>
<dbReference type="SMART" id="SM00387">
    <property type="entry name" value="HATPase_c"/>
    <property type="match status" value="1"/>
</dbReference>
<keyword evidence="6" id="KW-0547">Nucleotide-binding</keyword>
<keyword evidence="10" id="KW-1133">Transmembrane helix</keyword>
<dbReference type="InterPro" id="IPR005467">
    <property type="entry name" value="His_kinase_dom"/>
</dbReference>
<dbReference type="Pfam" id="PF00512">
    <property type="entry name" value="HisKA"/>
    <property type="match status" value="1"/>
</dbReference>
<dbReference type="CDD" id="cd00082">
    <property type="entry name" value="HisKA"/>
    <property type="match status" value="1"/>
</dbReference>
<sequence length="431" mass="49205">MFNRTRKRLTLLFTGLMMLFLLVFIVITYTLLSSSIFQDQREAVIRLVQEERREHGSYLLESDVSRQKEREEDHEHSYSDVQTFYYIVSKDGQLLDAEDGLPYATPLFLEKIQTWRPDELEVRRETIIDQNGVEKKILFAAEPVVKEGEYVGSIIAGTNVTAQQKVLEKLLMVLISLVVLFLLLSLWLGYFMAGKAMVPISRSFQRQKEFVSDASHELRTPLSIMQSSLEVIEAEDQQHLSTFSQQILQDMKEEVKRMTRLVSDLLTIARSDSGKIEFYSTVFDLKEVLEQLVRSFVPLTNQTGITMEVSASSSILMRSDKERITQLLYILIDNAVKYNQSGGAVYLTIRRDGKNVDILIQDTGIGIPSDQLPRIFDRFYRVDKARSRDLASNGIGLSIAKWIVESHGGMINVSSEVGKGTTFHLQIPIKE</sequence>
<reference evidence="12 13" key="1">
    <citation type="submission" date="2024-02" db="EMBL/GenBank/DDBJ databases">
        <title>Seven novel Bacillus-like species.</title>
        <authorList>
            <person name="Liu G."/>
        </authorList>
    </citation>
    <scope>NUCLEOTIDE SEQUENCE [LARGE SCALE GENOMIC DNA]</scope>
    <source>
        <strain evidence="12 13">FJAT-52991</strain>
    </source>
</reference>
<dbReference type="EMBL" id="CP147404">
    <property type="protein sequence ID" value="WXB91477.1"/>
    <property type="molecule type" value="Genomic_DNA"/>
</dbReference>
<evidence type="ECO:0000256" key="7">
    <source>
        <dbReference type="ARBA" id="ARBA00022777"/>
    </source>
</evidence>
<comment type="catalytic activity">
    <reaction evidence="1">
        <text>ATP + protein L-histidine = ADP + protein N-phospho-L-histidine.</text>
        <dbReference type="EC" id="2.7.13.3"/>
    </reaction>
</comment>
<dbReference type="Gene3D" id="3.30.565.10">
    <property type="entry name" value="Histidine kinase-like ATPase, C-terminal domain"/>
    <property type="match status" value="1"/>
</dbReference>
<dbReference type="InterPro" id="IPR050351">
    <property type="entry name" value="BphY/WalK/GraS-like"/>
</dbReference>
<evidence type="ECO:0000256" key="5">
    <source>
        <dbReference type="ARBA" id="ARBA00022679"/>
    </source>
</evidence>
<keyword evidence="10" id="KW-0812">Transmembrane</keyword>
<evidence type="ECO:0000256" key="1">
    <source>
        <dbReference type="ARBA" id="ARBA00000085"/>
    </source>
</evidence>
<keyword evidence="13" id="KW-1185">Reference proteome</keyword>
<dbReference type="SUPFAM" id="SSF55874">
    <property type="entry name" value="ATPase domain of HSP90 chaperone/DNA topoisomerase II/histidine kinase"/>
    <property type="match status" value="1"/>
</dbReference>
<dbReference type="CDD" id="cd00075">
    <property type="entry name" value="HATPase"/>
    <property type="match status" value="1"/>
</dbReference>
<organism evidence="12 13">
    <name type="scientific">Bacillus kandeliae</name>
    <dbReference type="NCBI Taxonomy" id="3129297"/>
    <lineage>
        <taxon>Bacteria</taxon>
        <taxon>Bacillati</taxon>
        <taxon>Bacillota</taxon>
        <taxon>Bacilli</taxon>
        <taxon>Bacillales</taxon>
        <taxon>Bacillaceae</taxon>
        <taxon>Bacillus</taxon>
    </lineage>
</organism>
<feature type="transmembrane region" description="Helical" evidence="10">
    <location>
        <begin position="12"/>
        <end position="32"/>
    </location>
</feature>